<dbReference type="PANTHER" id="PTHR43566">
    <property type="entry name" value="CONSERVED PROTEIN"/>
    <property type="match status" value="1"/>
</dbReference>
<evidence type="ECO:0000313" key="3">
    <source>
        <dbReference type="EMBL" id="PJC34302.1"/>
    </source>
</evidence>
<dbReference type="EMBL" id="PFSC01000003">
    <property type="protein sequence ID" value="PJC34302.1"/>
    <property type="molecule type" value="Genomic_DNA"/>
</dbReference>
<keyword evidence="1" id="KW-0238">DNA-binding</keyword>
<evidence type="ECO:0000256" key="1">
    <source>
        <dbReference type="ARBA" id="ARBA00023125"/>
    </source>
</evidence>
<dbReference type="Pfam" id="PF13173">
    <property type="entry name" value="AAA_14"/>
    <property type="match status" value="1"/>
</dbReference>
<dbReference type="InterPro" id="IPR041682">
    <property type="entry name" value="AAA_14"/>
</dbReference>
<gene>
    <name evidence="3" type="ORF">CO051_00085</name>
</gene>
<sequence length="378" mass="43301">MIQRAIEIQIKKYLFDGRVILIYGPRRVGKTTLVRHILEEYPDTGEYIQLDDPAIQSQFEHGTVDEIVALLKPATRLIVLDEAQVINKIGQKLKLLVDKFPSLQIIATGSSSFELQNEVSSPLTGRKIEFNLYPFSVLELKNYEGISALAGKLGHILKFGLYPSVYLSEEDKVARLAGEITSSYLFKDILAYQDIRNPRILADLLKALALQTGNEVSSNELANLLSIDRATVMRYIDLLEKIFVIKVLRAYSGNLRNELSRKFKVYFWDIGIRNALLNNFNDMSIRSDVGAIWENFCALERIKIHSFADRQPSFYFWRNYQGQEVDLIEEIDGKLKAFKFKYTKSNAKLPPAFADNYRNTELVVVHKENAFSRLTEQS</sequence>
<organism evidence="3 4">
    <name type="scientific">Candidatus Roizmanbacteria bacterium CG_4_9_14_0_2_um_filter_39_13</name>
    <dbReference type="NCBI Taxonomy" id="1974839"/>
    <lineage>
        <taxon>Bacteria</taxon>
        <taxon>Candidatus Roizmaniibacteriota</taxon>
    </lineage>
</organism>
<dbReference type="InterPro" id="IPR025420">
    <property type="entry name" value="DUF4143"/>
</dbReference>
<accession>A0A2M8F4U3</accession>
<dbReference type="SMART" id="SM00382">
    <property type="entry name" value="AAA"/>
    <property type="match status" value="1"/>
</dbReference>
<feature type="domain" description="AAA+ ATPase" evidence="2">
    <location>
        <begin position="16"/>
        <end position="134"/>
    </location>
</feature>
<dbReference type="AlphaFoldDB" id="A0A2M8F4U3"/>
<evidence type="ECO:0000313" key="4">
    <source>
        <dbReference type="Proteomes" id="UP000231383"/>
    </source>
</evidence>
<comment type="caution">
    <text evidence="3">The sequence shown here is derived from an EMBL/GenBank/DDBJ whole genome shotgun (WGS) entry which is preliminary data.</text>
</comment>
<dbReference type="PANTHER" id="PTHR43566:SF1">
    <property type="entry name" value="AAA+ ATPASE DOMAIN-CONTAINING PROTEIN"/>
    <property type="match status" value="1"/>
</dbReference>
<dbReference type="InterPro" id="IPR003593">
    <property type="entry name" value="AAA+_ATPase"/>
</dbReference>
<proteinExistence type="predicted"/>
<dbReference type="Gene3D" id="3.40.50.300">
    <property type="entry name" value="P-loop containing nucleotide triphosphate hydrolases"/>
    <property type="match status" value="1"/>
</dbReference>
<reference evidence="4" key="1">
    <citation type="submission" date="2017-09" db="EMBL/GenBank/DDBJ databases">
        <title>Depth-based differentiation of microbial function through sediment-hosted aquifers and enrichment of novel symbionts in the deep terrestrial subsurface.</title>
        <authorList>
            <person name="Probst A.J."/>
            <person name="Ladd B."/>
            <person name="Jarett J.K."/>
            <person name="Geller-Mcgrath D.E."/>
            <person name="Sieber C.M.K."/>
            <person name="Emerson J.B."/>
            <person name="Anantharaman K."/>
            <person name="Thomas B.C."/>
            <person name="Malmstrom R."/>
            <person name="Stieglmeier M."/>
            <person name="Klingl A."/>
            <person name="Woyke T."/>
            <person name="Ryan C.M."/>
            <person name="Banfield J.F."/>
        </authorList>
    </citation>
    <scope>NUCLEOTIDE SEQUENCE [LARGE SCALE GENOMIC DNA]</scope>
</reference>
<dbReference type="GO" id="GO:0003677">
    <property type="term" value="F:DNA binding"/>
    <property type="evidence" value="ECO:0007669"/>
    <property type="project" value="UniProtKB-KW"/>
</dbReference>
<dbReference type="InterPro" id="IPR027417">
    <property type="entry name" value="P-loop_NTPase"/>
</dbReference>
<dbReference type="SUPFAM" id="SSF46785">
    <property type="entry name" value="Winged helix' DNA-binding domain"/>
    <property type="match status" value="1"/>
</dbReference>
<evidence type="ECO:0000259" key="2">
    <source>
        <dbReference type="SMART" id="SM00382"/>
    </source>
</evidence>
<dbReference type="Pfam" id="PF13635">
    <property type="entry name" value="DUF4143"/>
    <property type="match status" value="1"/>
</dbReference>
<dbReference type="InterPro" id="IPR036390">
    <property type="entry name" value="WH_DNA-bd_sf"/>
</dbReference>
<name>A0A2M8F4U3_9BACT</name>
<dbReference type="SUPFAM" id="SSF52540">
    <property type="entry name" value="P-loop containing nucleoside triphosphate hydrolases"/>
    <property type="match status" value="1"/>
</dbReference>
<protein>
    <submittedName>
        <fullName evidence="3">ATPase</fullName>
    </submittedName>
</protein>
<dbReference type="Proteomes" id="UP000231383">
    <property type="component" value="Unassembled WGS sequence"/>
</dbReference>